<dbReference type="STRING" id="49451.A0A1J6JU13"/>
<dbReference type="Gramene" id="OIT20662">
    <property type="protein sequence ID" value="OIT20662"/>
    <property type="gene ID" value="A4A49_37092"/>
</dbReference>
<dbReference type="GeneID" id="109219879"/>
<dbReference type="PANTHER" id="PTHR21477:SF38">
    <property type="entry name" value="PROTEIN PHLOEM PROTEIN 2-LIKE A10-LIKE"/>
    <property type="match status" value="1"/>
</dbReference>
<reference evidence="1" key="1">
    <citation type="submission" date="2016-11" db="EMBL/GenBank/DDBJ databases">
        <title>The genome of Nicotiana attenuata.</title>
        <authorList>
            <person name="Xu S."/>
            <person name="Brockmoeller T."/>
            <person name="Gaquerel E."/>
            <person name="Navarro A."/>
            <person name="Kuhl H."/>
            <person name="Gase K."/>
            <person name="Ling Z."/>
            <person name="Zhou W."/>
            <person name="Kreitzer C."/>
            <person name="Stanke M."/>
            <person name="Tang H."/>
            <person name="Lyons E."/>
            <person name="Pandey P."/>
            <person name="Pandey S.P."/>
            <person name="Timmermann B."/>
            <person name="Baldwin I.T."/>
        </authorList>
    </citation>
    <scope>NUCLEOTIDE SEQUENCE [LARGE SCALE GENOMIC DNA]</scope>
    <source>
        <strain evidence="1">UT</strain>
    </source>
</reference>
<dbReference type="OrthoDB" id="1641131at2759"/>
<keyword evidence="2" id="KW-1185">Reference proteome</keyword>
<dbReference type="OMA" id="EMLVAIC"/>
<sequence>MALNYMDLNQIKKEPVYTQKNKNLIVALGALGVTGFGAYKAYNSPSMALKRERLLKLVDTVVSLAEMVSDSADAIGILSRDLKEFIRSESDQIPRSLKQILKIPQSDELSESVVKVTSALTIGFLKGYQQETERTGSGLFDQILNKLFSDAGSGFVSVIVGNFARNFVLAFYSLKQSSDIEYSVPVWVGAIFQDKFRELIGNCVQLFVSTAVTVYLDRTMHINTYNEIFTGLTNPKNEAKMREMLMTICNGAVETFVKTSHQILTSTDMDSASFSVNSFKEKQFLDEDQDTEWMDKVSNALIVPCNKRFILDLSGRVIFECVKSFVEFLLEKLYECLRRYVDFINEEVVDRTTQVYRCVSVKSSAVISLCLSLCVDILNGPWILVLT</sequence>
<gene>
    <name evidence="1" type="primary">PP2A10_1</name>
    <name evidence="1" type="ORF">A4A49_37092</name>
</gene>
<dbReference type="AlphaFoldDB" id="A0A1J6JU13"/>
<proteinExistence type="predicted"/>
<comment type="caution">
    <text evidence="1">The sequence shown here is derived from an EMBL/GenBank/DDBJ whole genome shotgun (WGS) entry which is preliminary data.</text>
</comment>
<dbReference type="EMBL" id="MJEQ01005035">
    <property type="protein sequence ID" value="OIT20662.1"/>
    <property type="molecule type" value="Genomic_DNA"/>
</dbReference>
<evidence type="ECO:0000313" key="1">
    <source>
        <dbReference type="EMBL" id="OIT20662.1"/>
    </source>
</evidence>
<dbReference type="Proteomes" id="UP000187609">
    <property type="component" value="Unassembled WGS sequence"/>
</dbReference>
<evidence type="ECO:0000313" key="2">
    <source>
        <dbReference type="Proteomes" id="UP000187609"/>
    </source>
</evidence>
<dbReference type="PANTHER" id="PTHR21477">
    <property type="entry name" value="ZGC:172139"/>
    <property type="match status" value="1"/>
</dbReference>
<accession>A0A1J6JU13</accession>
<name>A0A1J6JU13_NICAT</name>
<protein>
    <submittedName>
        <fullName evidence="1">Protein phloem protein 2-like a10</fullName>
    </submittedName>
</protein>
<organism evidence="1 2">
    <name type="scientific">Nicotiana attenuata</name>
    <name type="common">Coyote tobacco</name>
    <dbReference type="NCBI Taxonomy" id="49451"/>
    <lineage>
        <taxon>Eukaryota</taxon>
        <taxon>Viridiplantae</taxon>
        <taxon>Streptophyta</taxon>
        <taxon>Embryophyta</taxon>
        <taxon>Tracheophyta</taxon>
        <taxon>Spermatophyta</taxon>
        <taxon>Magnoliopsida</taxon>
        <taxon>eudicotyledons</taxon>
        <taxon>Gunneridae</taxon>
        <taxon>Pentapetalae</taxon>
        <taxon>asterids</taxon>
        <taxon>lamiids</taxon>
        <taxon>Solanales</taxon>
        <taxon>Solanaceae</taxon>
        <taxon>Nicotianoideae</taxon>
        <taxon>Nicotianeae</taxon>
        <taxon>Nicotiana</taxon>
    </lineage>
</organism>
<dbReference type="InterPro" id="IPR019141">
    <property type="entry name" value="DUF2045"/>
</dbReference>
<dbReference type="KEGG" id="nau:109219879"/>